<dbReference type="RefSeq" id="WP_016886814.1">
    <property type="nucleotide sequence ID" value="NZ_CSUW01000012.1"/>
</dbReference>
<organism evidence="1 2">
    <name type="scientific">Mycobacteroides abscessus</name>
    <dbReference type="NCBI Taxonomy" id="36809"/>
    <lineage>
        <taxon>Bacteria</taxon>
        <taxon>Bacillati</taxon>
        <taxon>Actinomycetota</taxon>
        <taxon>Actinomycetes</taxon>
        <taxon>Mycobacteriales</taxon>
        <taxon>Mycobacteriaceae</taxon>
        <taxon>Mycobacteroides</taxon>
    </lineage>
</organism>
<proteinExistence type="predicted"/>
<sequence>MTNEDWIRALLTPPARRSVNEMKLQISEMSIGAHIGATFLSPTFGVYVVWGNLTRVSVGDLALSAFSIESKGKPANDILRFDTSGRSVRAEGPADPAPDLEHGSIVRATFEDDFGQYNVVGPAVLATSAPMIGVGRWVLAYKGAPGVCLRHLDVLAAPGSLGLSAPLPTLSWDDTDTDASM</sequence>
<name>A0AB33T7J5_9MYCO</name>
<evidence type="ECO:0000313" key="2">
    <source>
        <dbReference type="Proteomes" id="UP000038487"/>
    </source>
</evidence>
<accession>A0AB33T7J5</accession>
<evidence type="ECO:0000313" key="1">
    <source>
        <dbReference type="EMBL" id="CPT61483.1"/>
    </source>
</evidence>
<protein>
    <submittedName>
        <fullName evidence="1">Uncharacterized protein</fullName>
    </submittedName>
</protein>
<dbReference type="AlphaFoldDB" id="A0AB33T7J5"/>
<dbReference type="EMBL" id="CSUW01000012">
    <property type="protein sequence ID" value="CPT61483.1"/>
    <property type="molecule type" value="Genomic_DNA"/>
</dbReference>
<dbReference type="Proteomes" id="UP000038487">
    <property type="component" value="Unassembled WGS sequence"/>
</dbReference>
<reference evidence="1 2" key="1">
    <citation type="submission" date="2015-03" db="EMBL/GenBank/DDBJ databases">
        <authorList>
            <consortium name="Pathogen Informatics"/>
            <person name="Murphy D."/>
        </authorList>
    </citation>
    <scope>NUCLEOTIDE SEQUENCE [LARGE SCALE GENOMIC DNA]</scope>
    <source>
        <strain evidence="1 2">PAP036</strain>
    </source>
</reference>
<comment type="caution">
    <text evidence="1">The sequence shown here is derived from an EMBL/GenBank/DDBJ whole genome shotgun (WGS) entry which is preliminary data.</text>
</comment>
<gene>
    <name evidence="1" type="ORF">ERS075527_04646</name>
</gene>